<accession>A0A6M0JUJ2</accession>
<gene>
    <name evidence="2" type="ORF">G3446_04680</name>
</gene>
<protein>
    <submittedName>
        <fullName evidence="2">Uncharacterized protein</fullName>
    </submittedName>
</protein>
<keyword evidence="1" id="KW-1133">Transmembrane helix</keyword>
<reference evidence="2 3" key="1">
    <citation type="submission" date="2020-02" db="EMBL/GenBank/DDBJ databases">
        <title>Genome sequences of Thiorhodococcus mannitoliphagus and Thiorhodococcus minor, purple sulfur photosynthetic bacteria in the gammaproteobacterial family, Chromatiaceae.</title>
        <authorList>
            <person name="Aviles F.A."/>
            <person name="Meyer T.E."/>
            <person name="Kyndt J.A."/>
        </authorList>
    </citation>
    <scope>NUCLEOTIDE SEQUENCE [LARGE SCALE GENOMIC DNA]</scope>
    <source>
        <strain evidence="2 3">DSM 11518</strain>
    </source>
</reference>
<keyword evidence="3" id="KW-1185">Reference proteome</keyword>
<dbReference type="AlphaFoldDB" id="A0A6M0JUJ2"/>
<feature type="transmembrane region" description="Helical" evidence="1">
    <location>
        <begin position="7"/>
        <end position="30"/>
    </location>
</feature>
<dbReference type="RefSeq" id="WP_164451246.1">
    <property type="nucleotide sequence ID" value="NZ_JAAIJQ010000009.1"/>
</dbReference>
<evidence type="ECO:0000256" key="1">
    <source>
        <dbReference type="SAM" id="Phobius"/>
    </source>
</evidence>
<feature type="transmembrane region" description="Helical" evidence="1">
    <location>
        <begin position="36"/>
        <end position="59"/>
    </location>
</feature>
<evidence type="ECO:0000313" key="2">
    <source>
        <dbReference type="EMBL" id="NEV61202.1"/>
    </source>
</evidence>
<dbReference type="EMBL" id="JAAIJQ010000009">
    <property type="protein sequence ID" value="NEV61202.1"/>
    <property type="molecule type" value="Genomic_DNA"/>
</dbReference>
<organism evidence="2 3">
    <name type="scientific">Thiorhodococcus minor</name>
    <dbReference type="NCBI Taxonomy" id="57489"/>
    <lineage>
        <taxon>Bacteria</taxon>
        <taxon>Pseudomonadati</taxon>
        <taxon>Pseudomonadota</taxon>
        <taxon>Gammaproteobacteria</taxon>
        <taxon>Chromatiales</taxon>
        <taxon>Chromatiaceae</taxon>
        <taxon>Thiorhodococcus</taxon>
    </lineage>
</organism>
<keyword evidence="1" id="KW-0812">Transmembrane</keyword>
<dbReference type="Proteomes" id="UP000483379">
    <property type="component" value="Unassembled WGS sequence"/>
</dbReference>
<evidence type="ECO:0000313" key="3">
    <source>
        <dbReference type="Proteomes" id="UP000483379"/>
    </source>
</evidence>
<comment type="caution">
    <text evidence="2">The sequence shown here is derived from an EMBL/GenBank/DDBJ whole genome shotgun (WGS) entry which is preliminary data.</text>
</comment>
<keyword evidence="1" id="KW-0472">Membrane</keyword>
<name>A0A6M0JUJ2_9GAMM</name>
<proteinExistence type="predicted"/>
<sequence>MAAPVIVPIWLIIVIILAAAAGTGVMAYFATHSVTTILFALGLLAILFVVILPNLAGIVRWGKDVRKALSNEAPNGEDKPR</sequence>